<keyword evidence="4" id="KW-1185">Reference proteome</keyword>
<dbReference type="Gene3D" id="3.10.20.440">
    <property type="entry name" value="2Fe-2S iron-sulphur cluster binding domain, sarcosine oxidase, alpha subunit, N-terminal domain"/>
    <property type="match status" value="1"/>
</dbReference>
<proteinExistence type="predicted"/>
<organism evidence="3 4">
    <name type="scientific">Gluconacetobacter liquefaciens</name>
    <name type="common">Acetobacter liquefaciens</name>
    <dbReference type="NCBI Taxonomy" id="89584"/>
    <lineage>
        <taxon>Bacteria</taxon>
        <taxon>Pseudomonadati</taxon>
        <taxon>Pseudomonadota</taxon>
        <taxon>Alphaproteobacteria</taxon>
        <taxon>Acetobacterales</taxon>
        <taxon>Acetobacteraceae</taxon>
        <taxon>Gluconacetobacter</taxon>
    </lineage>
</organism>
<accession>A0A370FYW7</accession>
<reference evidence="2 5" key="2">
    <citation type="submission" date="2020-04" db="EMBL/GenBank/DDBJ databases">
        <title>Description of novel Gluconacetobacter.</title>
        <authorList>
            <person name="Sombolestani A."/>
        </authorList>
    </citation>
    <scope>NUCLEOTIDE SEQUENCE [LARGE SCALE GENOMIC DNA]</scope>
    <source>
        <strain evidence="2 5">LMG 1382</strain>
    </source>
</reference>
<dbReference type="GO" id="GO:0016491">
    <property type="term" value="F:oxidoreductase activity"/>
    <property type="evidence" value="ECO:0007669"/>
    <property type="project" value="UniProtKB-KW"/>
</dbReference>
<dbReference type="AlphaFoldDB" id="A0A370FYW7"/>
<dbReference type="GO" id="GO:0051536">
    <property type="term" value="F:iron-sulfur cluster binding"/>
    <property type="evidence" value="ECO:0007669"/>
    <property type="project" value="InterPro"/>
</dbReference>
<dbReference type="OrthoDB" id="573392at2"/>
<dbReference type="Pfam" id="PF13510">
    <property type="entry name" value="Fer2_4"/>
    <property type="match status" value="1"/>
</dbReference>
<evidence type="ECO:0000313" key="2">
    <source>
        <dbReference type="EMBL" id="MBB2187282.1"/>
    </source>
</evidence>
<keyword evidence="1" id="KW-0560">Oxidoreductase</keyword>
<evidence type="ECO:0000256" key="1">
    <source>
        <dbReference type="ARBA" id="ARBA00023002"/>
    </source>
</evidence>
<comment type="caution">
    <text evidence="3">The sequence shown here is derived from an EMBL/GenBank/DDBJ whole genome shotgun (WGS) entry which is preliminary data.</text>
</comment>
<dbReference type="RefSeq" id="WP_114728181.1">
    <property type="nucleotide sequence ID" value="NZ_BJMI01000024.1"/>
</dbReference>
<reference evidence="3 4" key="1">
    <citation type="submission" date="2018-07" db="EMBL/GenBank/DDBJ databases">
        <title>Genomic Encyclopedia of Type Strains, Phase IV (KMG-IV): sequencing the most valuable type-strain genomes for metagenomic binning, comparative biology and taxonomic classification.</title>
        <authorList>
            <person name="Goeker M."/>
        </authorList>
    </citation>
    <scope>NUCLEOTIDE SEQUENCE [LARGE SCALE GENOMIC DNA]</scope>
    <source>
        <strain evidence="3 4">DSM 5603</strain>
    </source>
</reference>
<name>A0A370FYW7_GLULI</name>
<dbReference type="EMBL" id="JABEQI010000007">
    <property type="protein sequence ID" value="MBB2187282.1"/>
    <property type="molecule type" value="Genomic_DNA"/>
</dbReference>
<evidence type="ECO:0000313" key="3">
    <source>
        <dbReference type="EMBL" id="RDI36827.1"/>
    </source>
</evidence>
<dbReference type="Proteomes" id="UP000254958">
    <property type="component" value="Unassembled WGS sequence"/>
</dbReference>
<dbReference type="InterPro" id="IPR042204">
    <property type="entry name" value="2Fe-2S-bd_N"/>
</dbReference>
<sequence length="102" mass="11319">MFRLLEQGRSGEDAVTIDLDGQPVRARAGETVASVLMREAEAWCRATPVSQARRAPYCMMGVCFDCLMLVEGEGLLRACQTYVRDGMKIRRQIGARHVVPSC</sequence>
<dbReference type="EMBL" id="QQAW01000008">
    <property type="protein sequence ID" value="RDI36827.1"/>
    <property type="molecule type" value="Genomic_DNA"/>
</dbReference>
<evidence type="ECO:0000313" key="5">
    <source>
        <dbReference type="Proteomes" id="UP000562982"/>
    </source>
</evidence>
<evidence type="ECO:0000313" key="4">
    <source>
        <dbReference type="Proteomes" id="UP000254958"/>
    </source>
</evidence>
<gene>
    <name evidence="3" type="ORF">C7453_108119</name>
    <name evidence="2" type="ORF">HLH32_12990</name>
</gene>
<dbReference type="Proteomes" id="UP000562982">
    <property type="component" value="Unassembled WGS sequence"/>
</dbReference>
<dbReference type="InterPro" id="IPR036010">
    <property type="entry name" value="2Fe-2S_ferredoxin-like_sf"/>
</dbReference>
<protein>
    <submittedName>
        <fullName evidence="2">(2Fe-2S)-binding protein</fullName>
    </submittedName>
    <submittedName>
        <fullName evidence="3">2Fe-2S iron-sulfur cluster protein</fullName>
    </submittedName>
</protein>
<dbReference type="SUPFAM" id="SSF54292">
    <property type="entry name" value="2Fe-2S ferredoxin-like"/>
    <property type="match status" value="1"/>
</dbReference>